<dbReference type="GO" id="GO:0004497">
    <property type="term" value="F:monooxygenase activity"/>
    <property type="evidence" value="ECO:0007669"/>
    <property type="project" value="UniProtKB-ARBA"/>
</dbReference>
<keyword evidence="7" id="KW-1185">Reference proteome</keyword>
<dbReference type="PROSITE" id="PS51296">
    <property type="entry name" value="RIESKE"/>
    <property type="match status" value="1"/>
</dbReference>
<evidence type="ECO:0000256" key="2">
    <source>
        <dbReference type="ARBA" id="ARBA00022723"/>
    </source>
</evidence>
<keyword evidence="4" id="KW-0411">Iron-sulfur</keyword>
<dbReference type="SUPFAM" id="SSF50022">
    <property type="entry name" value="ISP domain"/>
    <property type="match status" value="1"/>
</dbReference>
<sequence>MTDHWTELELLDEPSDDEVLGARAGDRALVAVRHQGAWRVFADRCTHAECAFTDYAEVVAEDGVIVCNCHGAEFRLADGSVALEPAEIPLTLLEVRERDDRLEVRLD</sequence>
<dbReference type="GO" id="GO:0046872">
    <property type="term" value="F:metal ion binding"/>
    <property type="evidence" value="ECO:0007669"/>
    <property type="project" value="UniProtKB-KW"/>
</dbReference>
<gene>
    <name evidence="6" type="ORF">DSM104329_03724</name>
</gene>
<dbReference type="RefSeq" id="WP_259311366.1">
    <property type="nucleotide sequence ID" value="NZ_CP087164.1"/>
</dbReference>
<keyword evidence="2" id="KW-0479">Metal-binding</keyword>
<dbReference type="Pfam" id="PF00355">
    <property type="entry name" value="Rieske"/>
    <property type="match status" value="1"/>
</dbReference>
<feature type="domain" description="Rieske" evidence="5">
    <location>
        <begin position="5"/>
        <end position="104"/>
    </location>
</feature>
<protein>
    <recommendedName>
        <fullName evidence="5">Rieske domain-containing protein</fullName>
    </recommendedName>
</protein>
<name>A0A9E6XZL7_9ACTN</name>
<dbReference type="EMBL" id="CP087164">
    <property type="protein sequence ID" value="UGS37309.1"/>
    <property type="molecule type" value="Genomic_DNA"/>
</dbReference>
<accession>A0A9E6XZL7</accession>
<dbReference type="KEGG" id="sbae:DSM104329_03724"/>
<keyword evidence="3" id="KW-0408">Iron</keyword>
<dbReference type="CDD" id="cd03467">
    <property type="entry name" value="Rieske"/>
    <property type="match status" value="1"/>
</dbReference>
<proteinExistence type="predicted"/>
<organism evidence="6 7">
    <name type="scientific">Capillimicrobium parvum</name>
    <dbReference type="NCBI Taxonomy" id="2884022"/>
    <lineage>
        <taxon>Bacteria</taxon>
        <taxon>Bacillati</taxon>
        <taxon>Actinomycetota</taxon>
        <taxon>Thermoleophilia</taxon>
        <taxon>Solirubrobacterales</taxon>
        <taxon>Capillimicrobiaceae</taxon>
        <taxon>Capillimicrobium</taxon>
    </lineage>
</organism>
<dbReference type="InterPro" id="IPR017941">
    <property type="entry name" value="Rieske_2Fe-2S"/>
</dbReference>
<evidence type="ECO:0000313" key="6">
    <source>
        <dbReference type="EMBL" id="UGS37309.1"/>
    </source>
</evidence>
<dbReference type="Gene3D" id="2.102.10.10">
    <property type="entry name" value="Rieske [2Fe-2S] iron-sulphur domain"/>
    <property type="match status" value="1"/>
</dbReference>
<evidence type="ECO:0000313" key="7">
    <source>
        <dbReference type="Proteomes" id="UP001162834"/>
    </source>
</evidence>
<keyword evidence="1" id="KW-0001">2Fe-2S</keyword>
<evidence type="ECO:0000256" key="3">
    <source>
        <dbReference type="ARBA" id="ARBA00023004"/>
    </source>
</evidence>
<evidence type="ECO:0000256" key="4">
    <source>
        <dbReference type="ARBA" id="ARBA00023014"/>
    </source>
</evidence>
<evidence type="ECO:0000259" key="5">
    <source>
        <dbReference type="PROSITE" id="PS51296"/>
    </source>
</evidence>
<dbReference type="Proteomes" id="UP001162834">
    <property type="component" value="Chromosome"/>
</dbReference>
<dbReference type="GO" id="GO:0016705">
    <property type="term" value="F:oxidoreductase activity, acting on paired donors, with incorporation or reduction of molecular oxygen"/>
    <property type="evidence" value="ECO:0007669"/>
    <property type="project" value="UniProtKB-ARBA"/>
</dbReference>
<dbReference type="AlphaFoldDB" id="A0A9E6XZL7"/>
<evidence type="ECO:0000256" key="1">
    <source>
        <dbReference type="ARBA" id="ARBA00022714"/>
    </source>
</evidence>
<dbReference type="InterPro" id="IPR036922">
    <property type="entry name" value="Rieske_2Fe-2S_sf"/>
</dbReference>
<reference evidence="6" key="1">
    <citation type="journal article" date="2022" name="Int. J. Syst. Evol. Microbiol.">
        <title>Pseudomonas aegrilactucae sp. nov. and Pseudomonas morbosilactucae sp. nov., pathogens causing bacterial rot of lettuce in Japan.</title>
        <authorList>
            <person name="Sawada H."/>
            <person name="Fujikawa T."/>
            <person name="Satou M."/>
        </authorList>
    </citation>
    <scope>NUCLEOTIDE SEQUENCE</scope>
    <source>
        <strain evidence="6">0166_1</strain>
    </source>
</reference>
<dbReference type="GO" id="GO:0051537">
    <property type="term" value="F:2 iron, 2 sulfur cluster binding"/>
    <property type="evidence" value="ECO:0007669"/>
    <property type="project" value="UniProtKB-KW"/>
</dbReference>